<proteinExistence type="predicted"/>
<dbReference type="Proteomes" id="UP000218334">
    <property type="component" value="Unassembled WGS sequence"/>
</dbReference>
<organism evidence="1 2">
    <name type="scientific">Armillaria solidipes</name>
    <dbReference type="NCBI Taxonomy" id="1076256"/>
    <lineage>
        <taxon>Eukaryota</taxon>
        <taxon>Fungi</taxon>
        <taxon>Dikarya</taxon>
        <taxon>Basidiomycota</taxon>
        <taxon>Agaricomycotina</taxon>
        <taxon>Agaricomycetes</taxon>
        <taxon>Agaricomycetidae</taxon>
        <taxon>Agaricales</taxon>
        <taxon>Marasmiineae</taxon>
        <taxon>Physalacriaceae</taxon>
        <taxon>Armillaria</taxon>
    </lineage>
</organism>
<name>A0A2H3BUX7_9AGAR</name>
<evidence type="ECO:0000313" key="2">
    <source>
        <dbReference type="Proteomes" id="UP000218334"/>
    </source>
</evidence>
<dbReference type="AlphaFoldDB" id="A0A2H3BUX7"/>
<gene>
    <name evidence="1" type="ORF">ARMSODRAFT_633075</name>
</gene>
<evidence type="ECO:0000313" key="1">
    <source>
        <dbReference type="EMBL" id="PBK73410.1"/>
    </source>
</evidence>
<accession>A0A2H3BUX7</accession>
<dbReference type="EMBL" id="KZ293420">
    <property type="protein sequence ID" value="PBK73410.1"/>
    <property type="molecule type" value="Genomic_DNA"/>
</dbReference>
<reference evidence="2" key="1">
    <citation type="journal article" date="2017" name="Nat. Ecol. Evol.">
        <title>Genome expansion and lineage-specific genetic innovations in the forest pathogenic fungi Armillaria.</title>
        <authorList>
            <person name="Sipos G."/>
            <person name="Prasanna A.N."/>
            <person name="Walter M.C."/>
            <person name="O'Connor E."/>
            <person name="Balint B."/>
            <person name="Krizsan K."/>
            <person name="Kiss B."/>
            <person name="Hess J."/>
            <person name="Varga T."/>
            <person name="Slot J."/>
            <person name="Riley R."/>
            <person name="Boka B."/>
            <person name="Rigling D."/>
            <person name="Barry K."/>
            <person name="Lee J."/>
            <person name="Mihaltcheva S."/>
            <person name="LaButti K."/>
            <person name="Lipzen A."/>
            <person name="Waldron R."/>
            <person name="Moloney N.M."/>
            <person name="Sperisen C."/>
            <person name="Kredics L."/>
            <person name="Vagvoelgyi C."/>
            <person name="Patrignani A."/>
            <person name="Fitzpatrick D."/>
            <person name="Nagy I."/>
            <person name="Doyle S."/>
            <person name="Anderson J.B."/>
            <person name="Grigoriev I.V."/>
            <person name="Gueldener U."/>
            <person name="Muensterkoetter M."/>
            <person name="Nagy L.G."/>
        </authorList>
    </citation>
    <scope>NUCLEOTIDE SEQUENCE [LARGE SCALE GENOMIC DNA]</scope>
    <source>
        <strain evidence="2">28-4</strain>
    </source>
</reference>
<keyword evidence="2" id="KW-1185">Reference proteome</keyword>
<protein>
    <submittedName>
        <fullName evidence="1">Uncharacterized protein</fullName>
    </submittedName>
</protein>
<sequence>MTNSAFARDQMVATMLPVQCTPSRHPIRLPILRGASARAFSIQQLDGWTTRRNIKLCLGHARGRSVFRRHPPPTSAMEDSLIFSNLRPGTNMVPPLKCYKIICDPPSTKTTRSPLTHLHQQGFTPTGPYDHQSISPKQTKRNSTTLLFFMQTLTLHI</sequence>